<feature type="compositionally biased region" description="Basic and acidic residues" evidence="1">
    <location>
        <begin position="11"/>
        <end position="21"/>
    </location>
</feature>
<dbReference type="Pfam" id="PF12417">
    <property type="entry name" value="DUF3669"/>
    <property type="match status" value="1"/>
</dbReference>
<reference evidence="3" key="1">
    <citation type="submission" date="2022-07" db="EMBL/GenBank/DDBJ databases">
        <title>Fungi with potential for degradation of polypropylene.</title>
        <authorList>
            <person name="Gostincar C."/>
        </authorList>
    </citation>
    <scope>NUCLEOTIDE SEQUENCE</scope>
    <source>
        <strain evidence="3">EXF-13308</strain>
    </source>
</reference>
<gene>
    <name evidence="3" type="ORF">NKR23_g3461</name>
</gene>
<evidence type="ECO:0000313" key="3">
    <source>
        <dbReference type="EMBL" id="KAJ9150731.1"/>
    </source>
</evidence>
<sequence>MDDNPPASLEQTDKLSDLLDNQRNEKLKVKLQLDDEDASDETTLSKLLSLRPQTSNVSPPYRNGTQGPPVGYRCVGFGQCGIVFERPGQSQVLKVARLNNTEALWTDFLAHFHIHDAFAHEKPECRVPRIFSFVSKNNSTWWESNISLFPEDYRTFPCPSSVLITERILPLPKIARHALVHQFCPPDFQDAVIADRANRDCLARLYLGRRRDVDAPTHMHFSLRNFSLHLDQMLALSLPVEEYAAAVGEALAVIHWAASVDGFDVEFVLGGERDACFAQDDVSAGLGLTVDKVLRMERHTDLEAMLAAGPQRRTARVWVLDFNLCSRWTDEIALGREEELQQQLVHSFFENDPYYPLPLMESDVEQRLWTVFQTTYLDKSREILARKDERLRELPQKFLNACISREQMKLSEGFGHGYREHTG</sequence>
<feature type="region of interest" description="Disordered" evidence="1">
    <location>
        <begin position="1"/>
        <end position="21"/>
    </location>
</feature>
<name>A0AA38RJ70_9PEZI</name>
<organism evidence="3 4">
    <name type="scientific">Pleurostoma richardsiae</name>
    <dbReference type="NCBI Taxonomy" id="41990"/>
    <lineage>
        <taxon>Eukaryota</taxon>
        <taxon>Fungi</taxon>
        <taxon>Dikarya</taxon>
        <taxon>Ascomycota</taxon>
        <taxon>Pezizomycotina</taxon>
        <taxon>Sordariomycetes</taxon>
        <taxon>Sordariomycetidae</taxon>
        <taxon>Calosphaeriales</taxon>
        <taxon>Pleurostomataceae</taxon>
        <taxon>Pleurostoma</taxon>
    </lineage>
</organism>
<comment type="caution">
    <text evidence="3">The sequence shown here is derived from an EMBL/GenBank/DDBJ whole genome shotgun (WGS) entry which is preliminary data.</text>
</comment>
<dbReference type="Proteomes" id="UP001174694">
    <property type="component" value="Unassembled WGS sequence"/>
</dbReference>
<dbReference type="InterPro" id="IPR022137">
    <property type="entry name" value="Znf_prot_DUF3669"/>
</dbReference>
<dbReference type="AlphaFoldDB" id="A0AA38RJ70"/>
<protein>
    <recommendedName>
        <fullName evidence="2">DUF3669 domain-containing protein</fullName>
    </recommendedName>
</protein>
<dbReference type="EMBL" id="JANBVO010000007">
    <property type="protein sequence ID" value="KAJ9150731.1"/>
    <property type="molecule type" value="Genomic_DNA"/>
</dbReference>
<proteinExistence type="predicted"/>
<accession>A0AA38RJ70</accession>
<keyword evidence="4" id="KW-1185">Reference proteome</keyword>
<evidence type="ECO:0000256" key="1">
    <source>
        <dbReference type="SAM" id="MobiDB-lite"/>
    </source>
</evidence>
<evidence type="ECO:0000259" key="2">
    <source>
        <dbReference type="Pfam" id="PF12417"/>
    </source>
</evidence>
<dbReference type="PANTHER" id="PTHR40780:SF2">
    <property type="entry name" value="DUF3669 DOMAIN-CONTAINING PROTEIN"/>
    <property type="match status" value="1"/>
</dbReference>
<dbReference type="PANTHER" id="PTHR40780">
    <property type="entry name" value="DUF3669 DOMAIN-CONTAINING PROTEIN"/>
    <property type="match status" value="1"/>
</dbReference>
<evidence type="ECO:0000313" key="4">
    <source>
        <dbReference type="Proteomes" id="UP001174694"/>
    </source>
</evidence>
<feature type="domain" description="DUF3669" evidence="2">
    <location>
        <begin position="317"/>
        <end position="387"/>
    </location>
</feature>